<dbReference type="Gene3D" id="4.10.280.10">
    <property type="entry name" value="Helix-loop-helix DNA-binding domain"/>
    <property type="match status" value="1"/>
</dbReference>
<dbReference type="AlphaFoldDB" id="A0A8K0KTP2"/>
<evidence type="ECO:0000313" key="4">
    <source>
        <dbReference type="Proteomes" id="UP000792457"/>
    </source>
</evidence>
<protein>
    <recommendedName>
        <fullName evidence="2">BHLH domain-containing protein</fullName>
    </recommendedName>
</protein>
<accession>A0A8K0KTP2</accession>
<dbReference type="PANTHER" id="PTHR23349">
    <property type="entry name" value="BASIC HELIX-LOOP-HELIX TRANSCRIPTION FACTOR, TWIST"/>
    <property type="match status" value="1"/>
</dbReference>
<dbReference type="EMBL" id="KZ309753">
    <property type="protein sequence ID" value="KAG8239621.1"/>
    <property type="molecule type" value="Genomic_DNA"/>
</dbReference>
<dbReference type="InterPro" id="IPR036638">
    <property type="entry name" value="HLH_DNA-bd_sf"/>
</dbReference>
<dbReference type="GO" id="GO:0046983">
    <property type="term" value="F:protein dimerization activity"/>
    <property type="evidence" value="ECO:0007669"/>
    <property type="project" value="InterPro"/>
</dbReference>
<name>A0A8K0KTP2_LADFU</name>
<dbReference type="InterPro" id="IPR050283">
    <property type="entry name" value="E-box_TF_Regulators"/>
</dbReference>
<reference evidence="3" key="2">
    <citation type="submission" date="2017-10" db="EMBL/GenBank/DDBJ databases">
        <title>Ladona fulva Genome sequencing and assembly.</title>
        <authorList>
            <person name="Murali S."/>
            <person name="Richards S."/>
            <person name="Bandaranaike D."/>
            <person name="Bellair M."/>
            <person name="Blankenburg K."/>
            <person name="Chao H."/>
            <person name="Dinh H."/>
            <person name="Doddapaneni H."/>
            <person name="Dugan-Rocha S."/>
            <person name="Elkadiri S."/>
            <person name="Gnanaolivu R."/>
            <person name="Hernandez B."/>
            <person name="Skinner E."/>
            <person name="Javaid M."/>
            <person name="Lee S."/>
            <person name="Li M."/>
            <person name="Ming W."/>
            <person name="Munidasa M."/>
            <person name="Muniz J."/>
            <person name="Nguyen L."/>
            <person name="Hughes D."/>
            <person name="Osuji N."/>
            <person name="Pu L.-L."/>
            <person name="Puazo M."/>
            <person name="Qu C."/>
            <person name="Quiroz J."/>
            <person name="Raj R."/>
            <person name="Weissenberger G."/>
            <person name="Xin Y."/>
            <person name="Zou X."/>
            <person name="Han Y."/>
            <person name="Worley K."/>
            <person name="Muzny D."/>
            <person name="Gibbs R."/>
        </authorList>
    </citation>
    <scope>NUCLEOTIDE SEQUENCE</scope>
    <source>
        <strain evidence="3">Sampled in the wild</strain>
    </source>
</reference>
<dbReference type="OrthoDB" id="6241467at2759"/>
<dbReference type="SMART" id="SM00353">
    <property type="entry name" value="HLH"/>
    <property type="match status" value="1"/>
</dbReference>
<dbReference type="PANTHER" id="PTHR23349:SF108">
    <property type="entry name" value="BHLH DOMAIN-CONTAINING PROTEIN"/>
    <property type="match status" value="1"/>
</dbReference>
<evidence type="ECO:0000256" key="1">
    <source>
        <dbReference type="ARBA" id="ARBA00023125"/>
    </source>
</evidence>
<reference evidence="3" key="1">
    <citation type="submission" date="2013-04" db="EMBL/GenBank/DDBJ databases">
        <authorList>
            <person name="Qu J."/>
            <person name="Murali S.C."/>
            <person name="Bandaranaike D."/>
            <person name="Bellair M."/>
            <person name="Blankenburg K."/>
            <person name="Chao H."/>
            <person name="Dinh H."/>
            <person name="Doddapaneni H."/>
            <person name="Downs B."/>
            <person name="Dugan-Rocha S."/>
            <person name="Elkadiri S."/>
            <person name="Gnanaolivu R.D."/>
            <person name="Hernandez B."/>
            <person name="Javaid M."/>
            <person name="Jayaseelan J.C."/>
            <person name="Lee S."/>
            <person name="Li M."/>
            <person name="Ming W."/>
            <person name="Munidasa M."/>
            <person name="Muniz J."/>
            <person name="Nguyen L."/>
            <person name="Ongeri F."/>
            <person name="Osuji N."/>
            <person name="Pu L.-L."/>
            <person name="Puazo M."/>
            <person name="Qu C."/>
            <person name="Quiroz J."/>
            <person name="Raj R."/>
            <person name="Weissenberger G."/>
            <person name="Xin Y."/>
            <person name="Zou X."/>
            <person name="Han Y."/>
            <person name="Richards S."/>
            <person name="Worley K."/>
            <person name="Muzny D."/>
            <person name="Gibbs R."/>
        </authorList>
    </citation>
    <scope>NUCLEOTIDE SEQUENCE</scope>
    <source>
        <strain evidence="3">Sampled in the wild</strain>
    </source>
</reference>
<dbReference type="GO" id="GO:0000977">
    <property type="term" value="F:RNA polymerase II transcription regulatory region sequence-specific DNA binding"/>
    <property type="evidence" value="ECO:0007669"/>
    <property type="project" value="TreeGrafter"/>
</dbReference>
<sequence>MSYEGRFDYGCLEVGMVESGGRCGVAEEGEMWRKRNRRSHRHVAHREKAPMAVARRNARERRRVEAVNGAFLRLRKAVPVDALSDGSTTERSKRVSKVKTLHRAIEYISRLQSILQDSGCTIDPYERRGRFHRVSVLFQFFRERCCEERSSGYDESSEDVVWHGEENNGYHEARMDCDFNVIQTYDGGN</sequence>
<dbReference type="GO" id="GO:0032502">
    <property type="term" value="P:developmental process"/>
    <property type="evidence" value="ECO:0007669"/>
    <property type="project" value="TreeGrafter"/>
</dbReference>
<comment type="caution">
    <text evidence="3">The sequence shown here is derived from an EMBL/GenBank/DDBJ whole genome shotgun (WGS) entry which is preliminary data.</text>
</comment>
<keyword evidence="4" id="KW-1185">Reference proteome</keyword>
<dbReference type="Pfam" id="PF00010">
    <property type="entry name" value="HLH"/>
    <property type="match status" value="1"/>
</dbReference>
<organism evidence="3 4">
    <name type="scientific">Ladona fulva</name>
    <name type="common">Scarce chaser dragonfly</name>
    <name type="synonym">Libellula fulva</name>
    <dbReference type="NCBI Taxonomy" id="123851"/>
    <lineage>
        <taxon>Eukaryota</taxon>
        <taxon>Metazoa</taxon>
        <taxon>Ecdysozoa</taxon>
        <taxon>Arthropoda</taxon>
        <taxon>Hexapoda</taxon>
        <taxon>Insecta</taxon>
        <taxon>Pterygota</taxon>
        <taxon>Palaeoptera</taxon>
        <taxon>Odonata</taxon>
        <taxon>Epiprocta</taxon>
        <taxon>Anisoptera</taxon>
        <taxon>Libelluloidea</taxon>
        <taxon>Libellulidae</taxon>
        <taxon>Ladona</taxon>
    </lineage>
</organism>
<dbReference type="GO" id="GO:0000981">
    <property type="term" value="F:DNA-binding transcription factor activity, RNA polymerase II-specific"/>
    <property type="evidence" value="ECO:0007669"/>
    <property type="project" value="TreeGrafter"/>
</dbReference>
<evidence type="ECO:0000313" key="3">
    <source>
        <dbReference type="EMBL" id="KAG8239621.1"/>
    </source>
</evidence>
<dbReference type="SUPFAM" id="SSF47459">
    <property type="entry name" value="HLH, helix-loop-helix DNA-binding domain"/>
    <property type="match status" value="1"/>
</dbReference>
<dbReference type="InterPro" id="IPR011598">
    <property type="entry name" value="bHLH_dom"/>
</dbReference>
<feature type="domain" description="BHLH" evidence="2">
    <location>
        <begin position="51"/>
        <end position="111"/>
    </location>
</feature>
<evidence type="ECO:0000259" key="2">
    <source>
        <dbReference type="PROSITE" id="PS50888"/>
    </source>
</evidence>
<dbReference type="PROSITE" id="PS50888">
    <property type="entry name" value="BHLH"/>
    <property type="match status" value="1"/>
</dbReference>
<gene>
    <name evidence="3" type="ORF">J437_LFUL019244</name>
</gene>
<dbReference type="Proteomes" id="UP000792457">
    <property type="component" value="Unassembled WGS sequence"/>
</dbReference>
<proteinExistence type="predicted"/>
<keyword evidence="1" id="KW-0238">DNA-binding</keyword>